<protein>
    <submittedName>
        <fullName evidence="1">Uncharacterized protein</fullName>
    </submittedName>
</protein>
<accession>A0A815E7H9</accession>
<proteinExistence type="predicted"/>
<comment type="caution">
    <text evidence="1">The sequence shown here is derived from an EMBL/GenBank/DDBJ whole genome shotgun (WGS) entry which is preliminary data.</text>
</comment>
<dbReference type="EMBL" id="CAJNOM010000921">
    <property type="protein sequence ID" value="CAF1578481.1"/>
    <property type="molecule type" value="Genomic_DNA"/>
</dbReference>
<evidence type="ECO:0000313" key="6">
    <source>
        <dbReference type="Proteomes" id="UP000663877"/>
    </source>
</evidence>
<dbReference type="Proteomes" id="UP000663832">
    <property type="component" value="Unassembled WGS sequence"/>
</dbReference>
<reference evidence="1" key="1">
    <citation type="submission" date="2021-02" db="EMBL/GenBank/DDBJ databases">
        <authorList>
            <person name="Nowell W R."/>
        </authorList>
    </citation>
    <scope>NUCLEOTIDE SEQUENCE</scope>
</reference>
<dbReference type="AlphaFoldDB" id="A0A815E7H9"/>
<evidence type="ECO:0000313" key="3">
    <source>
        <dbReference type="EMBL" id="CAF1578481.1"/>
    </source>
</evidence>
<evidence type="ECO:0000313" key="1">
    <source>
        <dbReference type="EMBL" id="CAF1307726.1"/>
    </source>
</evidence>
<evidence type="ECO:0000313" key="2">
    <source>
        <dbReference type="EMBL" id="CAF1334959.1"/>
    </source>
</evidence>
<evidence type="ECO:0000313" key="5">
    <source>
        <dbReference type="Proteomes" id="UP000663832"/>
    </source>
</evidence>
<organism evidence="1 6">
    <name type="scientific">Adineta steineri</name>
    <dbReference type="NCBI Taxonomy" id="433720"/>
    <lineage>
        <taxon>Eukaryota</taxon>
        <taxon>Metazoa</taxon>
        <taxon>Spiralia</taxon>
        <taxon>Gnathifera</taxon>
        <taxon>Rotifera</taxon>
        <taxon>Eurotatoria</taxon>
        <taxon>Bdelloidea</taxon>
        <taxon>Adinetida</taxon>
        <taxon>Adinetidae</taxon>
        <taxon>Adineta</taxon>
    </lineage>
</organism>
<dbReference type="EMBL" id="CAJNOI010000561">
    <property type="protein sequence ID" value="CAF1307726.1"/>
    <property type="molecule type" value="Genomic_DNA"/>
</dbReference>
<dbReference type="EMBL" id="CAJNOM010001085">
    <property type="protein sequence ID" value="CAF1590836.1"/>
    <property type="molecule type" value="Genomic_DNA"/>
</dbReference>
<evidence type="ECO:0000313" key="4">
    <source>
        <dbReference type="EMBL" id="CAF1590836.1"/>
    </source>
</evidence>
<dbReference type="EMBL" id="CAJNOI010000718">
    <property type="protein sequence ID" value="CAF1334959.1"/>
    <property type="molecule type" value="Genomic_DNA"/>
</dbReference>
<dbReference type="OrthoDB" id="10056142at2759"/>
<keyword evidence="5" id="KW-1185">Reference proteome</keyword>
<name>A0A815E7H9_9BILA</name>
<gene>
    <name evidence="1" type="ORF">BJG266_LOCUS32637</name>
    <name evidence="2" type="ORF">BJG266_LOCUS34088</name>
    <name evidence="3" type="ORF">QVE165_LOCUS49717</name>
    <name evidence="4" type="ORF">QVE165_LOCUS51235</name>
</gene>
<sequence>MASPITTDTKEIRPIDPDSTSLLYVNLQDNLEPFTVVWADTQINKSEDCLKTQDNLQRIINCLKLFDDAQKCILFVENTSNDDIIFLIVSGELGNTILASLHALPQVAYVYAFCFESAIHEQWTKHYEKIRGVFTDKNLLFEQIKMDVKAQCSRWSFTTEHTFTNPSKSTFSRVPK</sequence>
<dbReference type="Proteomes" id="UP000663877">
    <property type="component" value="Unassembled WGS sequence"/>
</dbReference>